<name>A0AAN4Z240_9BILA</name>
<sequence length="82" mass="9854">VRCRSLLLPSPRFLPRIHSGPGFHRTMSQRWMSEGIRLCEQFVHHREADGEKREESCKLRTEQNHRTSNFILHLGWMPFWVL</sequence>
<keyword evidence="2" id="KW-1185">Reference proteome</keyword>
<gene>
    <name evidence="1" type="ORF">PMAYCL1PPCAC_03322</name>
</gene>
<proteinExistence type="predicted"/>
<evidence type="ECO:0000313" key="2">
    <source>
        <dbReference type="Proteomes" id="UP001328107"/>
    </source>
</evidence>
<dbReference type="EMBL" id="BTRK01000001">
    <property type="protein sequence ID" value="GMR33127.1"/>
    <property type="molecule type" value="Genomic_DNA"/>
</dbReference>
<dbReference type="AlphaFoldDB" id="A0AAN4Z240"/>
<protein>
    <submittedName>
        <fullName evidence="1">Uncharacterized protein</fullName>
    </submittedName>
</protein>
<comment type="caution">
    <text evidence="1">The sequence shown here is derived from an EMBL/GenBank/DDBJ whole genome shotgun (WGS) entry which is preliminary data.</text>
</comment>
<reference evidence="2" key="1">
    <citation type="submission" date="2022-10" db="EMBL/GenBank/DDBJ databases">
        <title>Genome assembly of Pristionchus species.</title>
        <authorList>
            <person name="Yoshida K."/>
            <person name="Sommer R.J."/>
        </authorList>
    </citation>
    <scope>NUCLEOTIDE SEQUENCE [LARGE SCALE GENOMIC DNA]</scope>
    <source>
        <strain evidence="2">RS5460</strain>
    </source>
</reference>
<feature type="non-terminal residue" evidence="1">
    <location>
        <position position="1"/>
    </location>
</feature>
<feature type="non-terminal residue" evidence="1">
    <location>
        <position position="82"/>
    </location>
</feature>
<accession>A0AAN4Z240</accession>
<evidence type="ECO:0000313" key="1">
    <source>
        <dbReference type="EMBL" id="GMR33127.1"/>
    </source>
</evidence>
<dbReference type="Proteomes" id="UP001328107">
    <property type="component" value="Unassembled WGS sequence"/>
</dbReference>
<organism evidence="1 2">
    <name type="scientific">Pristionchus mayeri</name>
    <dbReference type="NCBI Taxonomy" id="1317129"/>
    <lineage>
        <taxon>Eukaryota</taxon>
        <taxon>Metazoa</taxon>
        <taxon>Ecdysozoa</taxon>
        <taxon>Nematoda</taxon>
        <taxon>Chromadorea</taxon>
        <taxon>Rhabditida</taxon>
        <taxon>Rhabditina</taxon>
        <taxon>Diplogasteromorpha</taxon>
        <taxon>Diplogasteroidea</taxon>
        <taxon>Neodiplogasteridae</taxon>
        <taxon>Pristionchus</taxon>
    </lineage>
</organism>